<protein>
    <submittedName>
        <fullName evidence="2">Uncharacterized protein</fullName>
    </submittedName>
</protein>
<evidence type="ECO:0000256" key="1">
    <source>
        <dbReference type="SAM" id="MobiDB-lite"/>
    </source>
</evidence>
<name>A0AAV4C0L6_9GAST</name>
<feature type="compositionally biased region" description="Acidic residues" evidence="1">
    <location>
        <begin position="27"/>
        <end position="36"/>
    </location>
</feature>
<accession>A0AAV4C0L6</accession>
<feature type="non-terminal residue" evidence="2">
    <location>
        <position position="60"/>
    </location>
</feature>
<dbReference type="AlphaFoldDB" id="A0AAV4C0L6"/>
<reference evidence="2 3" key="1">
    <citation type="journal article" date="2021" name="Elife">
        <title>Chloroplast acquisition without the gene transfer in kleptoplastic sea slugs, Plakobranchus ocellatus.</title>
        <authorList>
            <person name="Maeda T."/>
            <person name="Takahashi S."/>
            <person name="Yoshida T."/>
            <person name="Shimamura S."/>
            <person name="Takaki Y."/>
            <person name="Nagai Y."/>
            <person name="Toyoda A."/>
            <person name="Suzuki Y."/>
            <person name="Arimoto A."/>
            <person name="Ishii H."/>
            <person name="Satoh N."/>
            <person name="Nishiyama T."/>
            <person name="Hasebe M."/>
            <person name="Maruyama T."/>
            <person name="Minagawa J."/>
            <person name="Obokata J."/>
            <person name="Shigenobu S."/>
        </authorList>
    </citation>
    <scope>NUCLEOTIDE SEQUENCE [LARGE SCALE GENOMIC DNA]</scope>
</reference>
<evidence type="ECO:0000313" key="2">
    <source>
        <dbReference type="EMBL" id="GFO24901.1"/>
    </source>
</evidence>
<feature type="region of interest" description="Disordered" evidence="1">
    <location>
        <begin position="1"/>
        <end position="36"/>
    </location>
</feature>
<comment type="caution">
    <text evidence="2">The sequence shown here is derived from an EMBL/GenBank/DDBJ whole genome shotgun (WGS) entry which is preliminary data.</text>
</comment>
<dbReference type="Proteomes" id="UP000735302">
    <property type="component" value="Unassembled WGS sequence"/>
</dbReference>
<evidence type="ECO:0000313" key="3">
    <source>
        <dbReference type="Proteomes" id="UP000735302"/>
    </source>
</evidence>
<keyword evidence="3" id="KW-1185">Reference proteome</keyword>
<dbReference type="EMBL" id="BLXT01005661">
    <property type="protein sequence ID" value="GFO24901.1"/>
    <property type="molecule type" value="Genomic_DNA"/>
</dbReference>
<gene>
    <name evidence="2" type="ORF">PoB_005140600</name>
</gene>
<organism evidence="2 3">
    <name type="scientific">Plakobranchus ocellatus</name>
    <dbReference type="NCBI Taxonomy" id="259542"/>
    <lineage>
        <taxon>Eukaryota</taxon>
        <taxon>Metazoa</taxon>
        <taxon>Spiralia</taxon>
        <taxon>Lophotrochozoa</taxon>
        <taxon>Mollusca</taxon>
        <taxon>Gastropoda</taxon>
        <taxon>Heterobranchia</taxon>
        <taxon>Euthyneura</taxon>
        <taxon>Panpulmonata</taxon>
        <taxon>Sacoglossa</taxon>
        <taxon>Placobranchoidea</taxon>
        <taxon>Plakobranchidae</taxon>
        <taxon>Plakobranchus</taxon>
    </lineage>
</organism>
<sequence length="60" mass="6511">MPDVSVANPIRHGKTIQKIKHEPSLDKEDDSGGQEDEETIMIIQGSQLETALASHIIDSG</sequence>
<proteinExistence type="predicted"/>